<dbReference type="GO" id="GO:0030170">
    <property type="term" value="F:pyridoxal phosphate binding"/>
    <property type="evidence" value="ECO:0007669"/>
    <property type="project" value="InterPro"/>
</dbReference>
<dbReference type="OrthoDB" id="3034343at2759"/>
<feature type="compositionally biased region" description="Polar residues" evidence="6">
    <location>
        <begin position="1013"/>
        <end position="1030"/>
    </location>
</feature>
<keyword evidence="9" id="KW-1185">Reference proteome</keyword>
<dbReference type="GO" id="GO:0009310">
    <property type="term" value="P:amine catabolic process"/>
    <property type="evidence" value="ECO:0007669"/>
    <property type="project" value="InterPro"/>
</dbReference>
<evidence type="ECO:0000256" key="2">
    <source>
        <dbReference type="ARBA" id="ARBA00023015"/>
    </source>
</evidence>
<dbReference type="CDD" id="cd12148">
    <property type="entry name" value="fungal_TF_MHR"/>
    <property type="match status" value="1"/>
</dbReference>
<dbReference type="GO" id="GO:0008270">
    <property type="term" value="F:zinc ion binding"/>
    <property type="evidence" value="ECO:0007669"/>
    <property type="project" value="InterPro"/>
</dbReference>
<dbReference type="PROSITE" id="PS00463">
    <property type="entry name" value="ZN2_CY6_FUNGAL_1"/>
    <property type="match status" value="1"/>
</dbReference>
<evidence type="ECO:0000256" key="5">
    <source>
        <dbReference type="ARBA" id="ARBA00023242"/>
    </source>
</evidence>
<evidence type="ECO:0000313" key="9">
    <source>
        <dbReference type="Proteomes" id="UP000054342"/>
    </source>
</evidence>
<dbReference type="SMART" id="SM00906">
    <property type="entry name" value="Fungal_trans"/>
    <property type="match status" value="1"/>
</dbReference>
<dbReference type="PANTHER" id="PTHR31668">
    <property type="entry name" value="GLUCOSE TRANSPORT TRANSCRIPTION REGULATOR RGT1-RELATED-RELATED"/>
    <property type="match status" value="1"/>
</dbReference>
<dbReference type="GO" id="GO:0006351">
    <property type="term" value="P:DNA-templated transcription"/>
    <property type="evidence" value="ECO:0007669"/>
    <property type="project" value="InterPro"/>
</dbReference>
<dbReference type="InterPro" id="IPR007219">
    <property type="entry name" value="XnlR_reg_dom"/>
</dbReference>
<feature type="domain" description="Zn(2)-C6 fungal-type" evidence="7">
    <location>
        <begin position="385"/>
        <end position="417"/>
    </location>
</feature>
<organism evidence="8 9">
    <name type="scientific">Exophiala xenobiotica</name>
    <dbReference type="NCBI Taxonomy" id="348802"/>
    <lineage>
        <taxon>Eukaryota</taxon>
        <taxon>Fungi</taxon>
        <taxon>Dikarya</taxon>
        <taxon>Ascomycota</taxon>
        <taxon>Pezizomycotina</taxon>
        <taxon>Eurotiomycetes</taxon>
        <taxon>Chaetothyriomycetidae</taxon>
        <taxon>Chaetothyriales</taxon>
        <taxon>Herpotrichiellaceae</taxon>
        <taxon>Exophiala</taxon>
    </lineage>
</organism>
<dbReference type="GO" id="GO:0008660">
    <property type="term" value="F:1-aminocyclopropane-1-carboxylate deaminase activity"/>
    <property type="evidence" value="ECO:0007669"/>
    <property type="project" value="InterPro"/>
</dbReference>
<dbReference type="CDD" id="cd00067">
    <property type="entry name" value="GAL4"/>
    <property type="match status" value="1"/>
</dbReference>
<keyword evidence="5" id="KW-0539">Nucleus</keyword>
<dbReference type="STRING" id="348802.A0A0D2BL28"/>
<dbReference type="NCBIfam" id="TIGR01274">
    <property type="entry name" value="ACC_deam"/>
    <property type="match status" value="1"/>
</dbReference>
<dbReference type="PANTHER" id="PTHR31668:SF10">
    <property type="entry name" value="ZN(II)2CYS6 TRANSCRIPTION FACTOR (EUROFUNG)"/>
    <property type="match status" value="1"/>
</dbReference>
<keyword evidence="2" id="KW-0805">Transcription regulation</keyword>
<dbReference type="GO" id="GO:0000981">
    <property type="term" value="F:DNA-binding transcription factor activity, RNA polymerase II-specific"/>
    <property type="evidence" value="ECO:0007669"/>
    <property type="project" value="InterPro"/>
</dbReference>
<protein>
    <submittedName>
        <fullName evidence="8">1-aminocyclopropane-1-carboxylate deaminase</fullName>
    </submittedName>
</protein>
<keyword evidence="1" id="KW-0479">Metal-binding</keyword>
<dbReference type="InterPro" id="IPR001138">
    <property type="entry name" value="Zn2Cys6_DnaBD"/>
</dbReference>
<dbReference type="CDD" id="cd06449">
    <property type="entry name" value="ACCD"/>
    <property type="match status" value="1"/>
</dbReference>
<dbReference type="InterPro" id="IPR036864">
    <property type="entry name" value="Zn2-C6_fun-type_DNA-bd_sf"/>
</dbReference>
<dbReference type="EMBL" id="KN847321">
    <property type="protein sequence ID" value="KIW53226.1"/>
    <property type="molecule type" value="Genomic_DNA"/>
</dbReference>
<proteinExistence type="predicted"/>
<feature type="region of interest" description="Disordered" evidence="6">
    <location>
        <begin position="423"/>
        <end position="501"/>
    </location>
</feature>
<dbReference type="InterPro" id="IPR050797">
    <property type="entry name" value="Carb_Metab_Trans_Reg"/>
</dbReference>
<dbReference type="PROSITE" id="PS50048">
    <property type="entry name" value="ZN2_CY6_FUNGAL_2"/>
    <property type="match status" value="1"/>
</dbReference>
<dbReference type="Gene3D" id="4.10.240.10">
    <property type="entry name" value="Zn(2)-C6 fungal-type DNA-binding domain"/>
    <property type="match status" value="1"/>
</dbReference>
<feature type="compositionally biased region" description="Low complexity" evidence="6">
    <location>
        <begin position="361"/>
        <end position="374"/>
    </location>
</feature>
<evidence type="ECO:0000256" key="3">
    <source>
        <dbReference type="ARBA" id="ARBA00023125"/>
    </source>
</evidence>
<reference evidence="8 9" key="1">
    <citation type="submission" date="2015-01" db="EMBL/GenBank/DDBJ databases">
        <title>The Genome Sequence of Exophiala xenobiotica CBS118157.</title>
        <authorList>
            <consortium name="The Broad Institute Genomics Platform"/>
            <person name="Cuomo C."/>
            <person name="de Hoog S."/>
            <person name="Gorbushina A."/>
            <person name="Stielow B."/>
            <person name="Teixiera M."/>
            <person name="Abouelleil A."/>
            <person name="Chapman S.B."/>
            <person name="Priest M."/>
            <person name="Young S.K."/>
            <person name="Wortman J."/>
            <person name="Nusbaum C."/>
            <person name="Birren B."/>
        </authorList>
    </citation>
    <scope>NUCLEOTIDE SEQUENCE [LARGE SCALE GENOMIC DNA]</scope>
    <source>
        <strain evidence="8 9">CBS 118157</strain>
    </source>
</reference>
<evidence type="ECO:0000256" key="1">
    <source>
        <dbReference type="ARBA" id="ARBA00022723"/>
    </source>
</evidence>
<dbReference type="AlphaFoldDB" id="A0A0D2BL28"/>
<dbReference type="GO" id="GO:0001080">
    <property type="term" value="P:nitrogen catabolite activation of transcription from RNA polymerase II promoter"/>
    <property type="evidence" value="ECO:0007669"/>
    <property type="project" value="TreeGrafter"/>
</dbReference>
<dbReference type="SUPFAM" id="SSF53686">
    <property type="entry name" value="Tryptophan synthase beta subunit-like PLP-dependent enzymes"/>
    <property type="match status" value="1"/>
</dbReference>
<dbReference type="InterPro" id="IPR001926">
    <property type="entry name" value="TrpB-like_PALP"/>
</dbReference>
<feature type="region of interest" description="Disordered" evidence="6">
    <location>
        <begin position="361"/>
        <end position="380"/>
    </location>
</feature>
<keyword evidence="4" id="KW-0804">Transcription</keyword>
<dbReference type="GO" id="GO:0003677">
    <property type="term" value="F:DNA binding"/>
    <property type="evidence" value="ECO:0007669"/>
    <property type="project" value="UniProtKB-KW"/>
</dbReference>
<dbReference type="Proteomes" id="UP000054342">
    <property type="component" value="Unassembled WGS sequence"/>
</dbReference>
<accession>A0A0D2BL28</accession>
<dbReference type="Gene3D" id="3.40.50.1100">
    <property type="match status" value="2"/>
</dbReference>
<feature type="compositionally biased region" description="Basic residues" evidence="6">
    <location>
        <begin position="431"/>
        <end position="447"/>
    </location>
</feature>
<sequence>MSQMNGNTSSALQLPEPFASIPRESLLFGPSPIQALPRISQALGGEVNVYAKREDCNSGLAFGGNKTRKLEYFAPEAMSQGCTTLASIGGVQSNHTRQVTAVAAKLGLKAATVQEKWVDWNDPAYTEVGNIQLSRLMGGNCHLDPSPFGIEHKNTLANLIKDITARGEKPYYIPAGASDHPLGGLGFARWAFEVEQQEKELGVFFDTIIVCAVTGSTMAGMVAGFKLAQKHGSKPRKIIGIDASAKVQQTFDQVLRIAKATGVKIGLEEGDITEEDIILDDRYHAGCYGIPDKQTVDAIKFGASTEAFITDPVYEGKSLAGMMDMIRNKEIPAGSNVLYAHLGGQLALNAYSSIIRIMATPPDGGQGQTPDGQGSRPYRSHRYPACEVCRRRKTRCIRNIDDQACRFCRRHGLECKLTSNGAKEVATGARPPRRSRRSAQPQPRRRGIGQAPASPKRPNFVFDDTQMDMGPQRGSSAHHDDAGLSENDDAFPRRSAQTHSGHIIGPVAAPDVQILEQYMSPSAGMPVSHARPNPYSVYSSDWRNPIVYLKVPRQRVRSSRGNGSAGFQQYESVEKVLEPVGGDVVDLFFQVFHPAFPILDERTVLESYRKKELPHVLVCEIYACAMISWPVSKELATTRPHRPDVRYIWNKTVEALNEEFLAAGFSTVLSCILDLTGRPTTSMTYNANNIGRAVALSQSLGLNRDPSAWNLDQRQKALRIRTWWGVLIHDWWASLAHGTPPHVNPRQFDVAVPDLAALLIGSVAVEGDSSRISSPRTMGAQSFRALCQLTEILGNILPFIYDIKRNNGEVQARSLKRIEASLEDWEDSLPRSLNMKSLEFQRDQPGALNLYLSFLAIKMCICRVLLLESVKSDDYSNPETFRYVQLQCRRASQGIVDFTLSLRGNDLHAFWMPYTAYHFTSAAILLLRCGLEAANADTASECISGAQSLVDHLRKAKAEAQWDLGDTCLSQCDRMIQQLSDRGYLSVRQQRQPRDGRTPATASQRFEPPRTSEAGQSQAMDIDRQTSTSAVMAAQAPPSSSEPLGIGVALDGLAGGFQDGVGMWDPWDPFAQLTIPDLWDATELNDYNGSIQ</sequence>
<dbReference type="GeneID" id="25330723"/>
<dbReference type="Pfam" id="PF00291">
    <property type="entry name" value="PALP"/>
    <property type="match status" value="1"/>
</dbReference>
<feature type="region of interest" description="Disordered" evidence="6">
    <location>
        <begin position="984"/>
        <end position="1042"/>
    </location>
</feature>
<dbReference type="Pfam" id="PF04082">
    <property type="entry name" value="Fungal_trans"/>
    <property type="match status" value="1"/>
</dbReference>
<evidence type="ECO:0000313" key="8">
    <source>
        <dbReference type="EMBL" id="KIW53226.1"/>
    </source>
</evidence>
<evidence type="ECO:0000259" key="7">
    <source>
        <dbReference type="PROSITE" id="PS50048"/>
    </source>
</evidence>
<evidence type="ECO:0000256" key="4">
    <source>
        <dbReference type="ARBA" id="ARBA00023163"/>
    </source>
</evidence>
<evidence type="ECO:0000256" key="6">
    <source>
        <dbReference type="SAM" id="MobiDB-lite"/>
    </source>
</evidence>
<name>A0A0D2BL28_9EURO</name>
<dbReference type="HOGENOM" id="CLU_009827_0_0_1"/>
<keyword evidence="3" id="KW-0238">DNA-binding</keyword>
<gene>
    <name evidence="8" type="ORF">PV05_08815</name>
</gene>
<dbReference type="GO" id="GO:0005634">
    <property type="term" value="C:nucleus"/>
    <property type="evidence" value="ECO:0007669"/>
    <property type="project" value="TreeGrafter"/>
</dbReference>
<dbReference type="InterPro" id="IPR036052">
    <property type="entry name" value="TrpB-like_PALP_sf"/>
</dbReference>
<dbReference type="InterPro" id="IPR005965">
    <property type="entry name" value="ACP_carboxylate_deaminase"/>
</dbReference>
<dbReference type="SUPFAM" id="SSF57701">
    <property type="entry name" value="Zn2/Cys6 DNA-binding domain"/>
    <property type="match status" value="1"/>
</dbReference>
<dbReference type="RefSeq" id="XP_013313810.1">
    <property type="nucleotide sequence ID" value="XM_013458356.1"/>
</dbReference>